<keyword evidence="14" id="KW-1185">Reference proteome</keyword>
<feature type="domain" description="SP-RING-type" evidence="12">
    <location>
        <begin position="192"/>
        <end position="278"/>
    </location>
</feature>
<evidence type="ECO:0000256" key="8">
    <source>
        <dbReference type="ARBA" id="ARBA00022833"/>
    </source>
</evidence>
<feature type="compositionally biased region" description="Basic and acidic residues" evidence="11">
    <location>
        <begin position="117"/>
        <end position="134"/>
    </location>
</feature>
<dbReference type="AlphaFoldDB" id="A0A1Y2HKK5"/>
<dbReference type="GO" id="GO:0016925">
    <property type="term" value="P:protein sumoylation"/>
    <property type="evidence" value="ECO:0007669"/>
    <property type="project" value="UniProtKB-UniPathway"/>
</dbReference>
<evidence type="ECO:0000256" key="6">
    <source>
        <dbReference type="ARBA" id="ARBA00022771"/>
    </source>
</evidence>
<comment type="subcellular location">
    <subcellularLocation>
        <location evidence="1">Nucleus</location>
    </subcellularLocation>
</comment>
<dbReference type="PANTHER" id="PTHR21330:SF1">
    <property type="entry name" value="E3 SUMO-PROTEIN LIGASE NSE2"/>
    <property type="match status" value="1"/>
</dbReference>
<feature type="region of interest" description="Disordered" evidence="11">
    <location>
        <begin position="97"/>
        <end position="138"/>
    </location>
</feature>
<protein>
    <submittedName>
        <fullName evidence="13">Zinc-finger of the MIZ type in Nse subunit-domain-containing protein</fullName>
    </submittedName>
</protein>
<evidence type="ECO:0000313" key="14">
    <source>
        <dbReference type="Proteomes" id="UP000193411"/>
    </source>
</evidence>
<feature type="compositionally biased region" description="Low complexity" evidence="11">
    <location>
        <begin position="107"/>
        <end position="116"/>
    </location>
</feature>
<dbReference type="CDD" id="cd16651">
    <property type="entry name" value="SPL-RING_NSE2"/>
    <property type="match status" value="1"/>
</dbReference>
<organism evidence="13 14">
    <name type="scientific">Catenaria anguillulae PL171</name>
    <dbReference type="NCBI Taxonomy" id="765915"/>
    <lineage>
        <taxon>Eukaryota</taxon>
        <taxon>Fungi</taxon>
        <taxon>Fungi incertae sedis</taxon>
        <taxon>Blastocladiomycota</taxon>
        <taxon>Blastocladiomycetes</taxon>
        <taxon>Blastocladiales</taxon>
        <taxon>Catenariaceae</taxon>
        <taxon>Catenaria</taxon>
    </lineage>
</organism>
<comment type="pathway">
    <text evidence="2">Protein modification; protein sumoylation.</text>
</comment>
<keyword evidence="7" id="KW-0833">Ubl conjugation pathway</keyword>
<keyword evidence="4" id="KW-0808">Transferase</keyword>
<evidence type="ECO:0000256" key="9">
    <source>
        <dbReference type="ARBA" id="ARBA00023242"/>
    </source>
</evidence>
<keyword evidence="6 10" id="KW-0863">Zinc-finger</keyword>
<keyword evidence="5" id="KW-0479">Metal-binding</keyword>
<evidence type="ECO:0000256" key="2">
    <source>
        <dbReference type="ARBA" id="ARBA00004718"/>
    </source>
</evidence>
<keyword evidence="8" id="KW-0862">Zinc</keyword>
<dbReference type="SUPFAM" id="SSF57850">
    <property type="entry name" value="RING/U-box"/>
    <property type="match status" value="1"/>
</dbReference>
<comment type="similarity">
    <text evidence="3">Belongs to the NSE2 family.</text>
</comment>
<dbReference type="GO" id="GO:0061665">
    <property type="term" value="F:SUMO ligase activity"/>
    <property type="evidence" value="ECO:0007669"/>
    <property type="project" value="TreeGrafter"/>
</dbReference>
<dbReference type="GO" id="GO:0000724">
    <property type="term" value="P:double-strand break repair via homologous recombination"/>
    <property type="evidence" value="ECO:0007669"/>
    <property type="project" value="InterPro"/>
</dbReference>
<dbReference type="GO" id="GO:0005634">
    <property type="term" value="C:nucleus"/>
    <property type="evidence" value="ECO:0007669"/>
    <property type="project" value="UniProtKB-SubCell"/>
</dbReference>
<dbReference type="GO" id="GO:0030915">
    <property type="term" value="C:Smc5-Smc6 complex"/>
    <property type="evidence" value="ECO:0007669"/>
    <property type="project" value="InterPro"/>
</dbReference>
<evidence type="ECO:0000259" key="12">
    <source>
        <dbReference type="PROSITE" id="PS51044"/>
    </source>
</evidence>
<dbReference type="InterPro" id="IPR013083">
    <property type="entry name" value="Znf_RING/FYVE/PHD"/>
</dbReference>
<name>A0A1Y2HKK5_9FUNG</name>
<dbReference type="EMBL" id="MCFL01000024">
    <property type="protein sequence ID" value="ORZ35158.1"/>
    <property type="molecule type" value="Genomic_DNA"/>
</dbReference>
<dbReference type="Gene3D" id="3.30.40.10">
    <property type="entry name" value="Zinc/RING finger domain, C3HC4 (zinc finger)"/>
    <property type="match status" value="1"/>
</dbReference>
<accession>A0A1Y2HKK5</accession>
<sequence>MRKLRSLAQFLESDIGKLTAESQDIMAELGTYSELVTQVAFDCADVDNIEQANLLVNKVVPKLDDVVAAVKSSDAALALVADSLKTSLLQEAALREEQENRMDVDGEQSQSQSQSDSESKVKAEKDDKKGKIPDPDDVATSFRAHFAESSTANPPPAPTADGIPTGNLAVAARAKMWELTKDPRFAPGDLDEDDDLMITAEKEDFRDPITAGTFKHPVRSSLCKHRYENHAIRQLIQQANGRTECPVAGCPHYVREDQLEKDPIFERKLKRHLAELEKAKTQGGDEYMELD</sequence>
<evidence type="ECO:0000256" key="5">
    <source>
        <dbReference type="ARBA" id="ARBA00022723"/>
    </source>
</evidence>
<dbReference type="InterPro" id="IPR004181">
    <property type="entry name" value="Znf_MIZ"/>
</dbReference>
<dbReference type="Proteomes" id="UP000193411">
    <property type="component" value="Unassembled WGS sequence"/>
</dbReference>
<dbReference type="GO" id="GO:0008270">
    <property type="term" value="F:zinc ion binding"/>
    <property type="evidence" value="ECO:0007669"/>
    <property type="project" value="UniProtKB-KW"/>
</dbReference>
<evidence type="ECO:0000313" key="13">
    <source>
        <dbReference type="EMBL" id="ORZ35158.1"/>
    </source>
</evidence>
<evidence type="ECO:0000256" key="3">
    <source>
        <dbReference type="ARBA" id="ARBA00008212"/>
    </source>
</evidence>
<keyword evidence="9" id="KW-0539">Nucleus</keyword>
<evidence type="ECO:0000256" key="1">
    <source>
        <dbReference type="ARBA" id="ARBA00004123"/>
    </source>
</evidence>
<evidence type="ECO:0000256" key="7">
    <source>
        <dbReference type="ARBA" id="ARBA00022786"/>
    </source>
</evidence>
<dbReference type="PANTHER" id="PTHR21330">
    <property type="entry name" value="E3 SUMO-PROTEIN LIGASE NSE2"/>
    <property type="match status" value="1"/>
</dbReference>
<dbReference type="Pfam" id="PF11789">
    <property type="entry name" value="zf-Nse"/>
    <property type="match status" value="1"/>
</dbReference>
<dbReference type="STRING" id="765915.A0A1Y2HKK5"/>
<dbReference type="OrthoDB" id="26899at2759"/>
<reference evidence="13 14" key="1">
    <citation type="submission" date="2016-07" db="EMBL/GenBank/DDBJ databases">
        <title>Pervasive Adenine N6-methylation of Active Genes in Fungi.</title>
        <authorList>
            <consortium name="DOE Joint Genome Institute"/>
            <person name="Mondo S.J."/>
            <person name="Dannebaum R.O."/>
            <person name="Kuo R.C."/>
            <person name="Labutti K."/>
            <person name="Haridas S."/>
            <person name="Kuo A."/>
            <person name="Salamov A."/>
            <person name="Ahrendt S.R."/>
            <person name="Lipzen A."/>
            <person name="Sullivan W."/>
            <person name="Andreopoulos W.B."/>
            <person name="Clum A."/>
            <person name="Lindquist E."/>
            <person name="Daum C."/>
            <person name="Ramamoorthy G.K."/>
            <person name="Gryganskyi A."/>
            <person name="Culley D."/>
            <person name="Magnuson J.K."/>
            <person name="James T.Y."/>
            <person name="O'Malley M.A."/>
            <person name="Stajich J.E."/>
            <person name="Spatafora J.W."/>
            <person name="Visel A."/>
            <person name="Grigoriev I.V."/>
        </authorList>
    </citation>
    <scope>NUCLEOTIDE SEQUENCE [LARGE SCALE GENOMIC DNA]</scope>
    <source>
        <strain evidence="13 14">PL171</strain>
    </source>
</reference>
<evidence type="ECO:0000256" key="4">
    <source>
        <dbReference type="ARBA" id="ARBA00022679"/>
    </source>
</evidence>
<dbReference type="PROSITE" id="PS51044">
    <property type="entry name" value="ZF_SP_RING"/>
    <property type="match status" value="1"/>
</dbReference>
<dbReference type="UniPathway" id="UPA00886"/>
<dbReference type="InterPro" id="IPR026846">
    <property type="entry name" value="Nse2(Mms21)"/>
</dbReference>
<evidence type="ECO:0000256" key="11">
    <source>
        <dbReference type="SAM" id="MobiDB-lite"/>
    </source>
</evidence>
<comment type="caution">
    <text evidence="13">The sequence shown here is derived from an EMBL/GenBank/DDBJ whole genome shotgun (WGS) entry which is preliminary data.</text>
</comment>
<proteinExistence type="inferred from homology"/>
<evidence type="ECO:0000256" key="10">
    <source>
        <dbReference type="PROSITE-ProRule" id="PRU00452"/>
    </source>
</evidence>
<gene>
    <name evidence="13" type="ORF">BCR44DRAFT_1414853</name>
</gene>